<reference evidence="3" key="1">
    <citation type="journal article" date="2020" name="Stud. Mycol.">
        <title>101 Dothideomycetes genomes: a test case for predicting lifestyles and emergence of pathogens.</title>
        <authorList>
            <person name="Haridas S."/>
            <person name="Albert R."/>
            <person name="Binder M."/>
            <person name="Bloem J."/>
            <person name="Labutti K."/>
            <person name="Salamov A."/>
            <person name="Andreopoulos B."/>
            <person name="Baker S."/>
            <person name="Barry K."/>
            <person name="Bills G."/>
            <person name="Bluhm B."/>
            <person name="Cannon C."/>
            <person name="Castanera R."/>
            <person name="Culley D."/>
            <person name="Daum C."/>
            <person name="Ezra D."/>
            <person name="Gonzalez J."/>
            <person name="Henrissat B."/>
            <person name="Kuo A."/>
            <person name="Liang C."/>
            <person name="Lipzen A."/>
            <person name="Lutzoni F."/>
            <person name="Magnuson J."/>
            <person name="Mondo S."/>
            <person name="Nolan M."/>
            <person name="Ohm R."/>
            <person name="Pangilinan J."/>
            <person name="Park H.-J."/>
            <person name="Ramirez L."/>
            <person name="Alfaro M."/>
            <person name="Sun H."/>
            <person name="Tritt A."/>
            <person name="Yoshinaga Y."/>
            <person name="Zwiers L.-H."/>
            <person name="Turgeon B."/>
            <person name="Goodwin S."/>
            <person name="Spatafora J."/>
            <person name="Crous P."/>
            <person name="Grigoriev I."/>
        </authorList>
    </citation>
    <scope>NUCLEOTIDE SEQUENCE</scope>
    <source>
        <strain evidence="3">CBS 119687</strain>
    </source>
</reference>
<dbReference type="GeneID" id="54406205"/>
<proteinExistence type="inferred from homology"/>
<dbReference type="Gene3D" id="3.30.2140.20">
    <property type="match status" value="1"/>
</dbReference>
<organism evidence="3 4">
    <name type="scientific">Dothidotthia symphoricarpi CBS 119687</name>
    <dbReference type="NCBI Taxonomy" id="1392245"/>
    <lineage>
        <taxon>Eukaryota</taxon>
        <taxon>Fungi</taxon>
        <taxon>Dikarya</taxon>
        <taxon>Ascomycota</taxon>
        <taxon>Pezizomycotina</taxon>
        <taxon>Dothideomycetes</taxon>
        <taxon>Pleosporomycetidae</taxon>
        <taxon>Pleosporales</taxon>
        <taxon>Dothidotthiaceae</taxon>
        <taxon>Dothidotthia</taxon>
    </lineage>
</organism>
<keyword evidence="4" id="KW-1185">Reference proteome</keyword>
<dbReference type="Proteomes" id="UP000799771">
    <property type="component" value="Unassembled WGS sequence"/>
</dbReference>
<comment type="similarity">
    <text evidence="1 2">Belongs to the arylamine N-acetyltransferase family.</text>
</comment>
<gene>
    <name evidence="3" type="ORF">P153DRAFT_338171</name>
</gene>
<dbReference type="InterPro" id="IPR053710">
    <property type="entry name" value="Arylamine_NAT_domain_sf"/>
</dbReference>
<sequence length="312" mass="35210">MASSPPLQPTYSPSQISQYLTHLKIPSAHHHDSIQHLSPQEALCYLTLLQTHHLSQVPFENLTLHYSPHRQISLQPSTLFAKVVGDNNNRGGYCMENNALFGTLLRSLGFSVYSAGARVWSAGHWTGWSHMVNLVTIGGEKYHVDVGFGAEGPVVPMRLQRDGEGVLEKQVSPATAKLQWRGIPGTTDAEQRLWVYSYRRDAESELVMRYCFSEMEFLPGDYGVMNYHTSTSPKTFFTRTIVVEKKILREGELVGSLILGDRDAKRRVGGVKEKEIRFESEDERLKALEEWFGIRFGEAEREGIRGLASEIE</sequence>
<dbReference type="Pfam" id="PF00797">
    <property type="entry name" value="Acetyltransf_2"/>
    <property type="match status" value="1"/>
</dbReference>
<dbReference type="RefSeq" id="XP_033524796.1">
    <property type="nucleotide sequence ID" value="XM_033665773.1"/>
</dbReference>
<dbReference type="PANTHER" id="PTHR11786:SF0">
    <property type="entry name" value="ARYLAMINE N-ACETYLTRANSFERASE 4-RELATED"/>
    <property type="match status" value="1"/>
</dbReference>
<protein>
    <submittedName>
        <fullName evidence="3">Arylamine N-acetyltransferase 1</fullName>
    </submittedName>
</protein>
<keyword evidence="2 3" id="KW-0808">Transferase</keyword>
<dbReference type="InterPro" id="IPR038765">
    <property type="entry name" value="Papain-like_cys_pep_sf"/>
</dbReference>
<dbReference type="InterPro" id="IPR001447">
    <property type="entry name" value="Arylamine_N-AcTrfase"/>
</dbReference>
<dbReference type="EMBL" id="ML977504">
    <property type="protein sequence ID" value="KAF2130409.1"/>
    <property type="molecule type" value="Genomic_DNA"/>
</dbReference>
<dbReference type="PRINTS" id="PR01543">
    <property type="entry name" value="ANATRNSFRASE"/>
</dbReference>
<dbReference type="PANTHER" id="PTHR11786">
    <property type="entry name" value="N-HYDROXYARYLAMINE O-ACETYLTRANSFERASE"/>
    <property type="match status" value="1"/>
</dbReference>
<evidence type="ECO:0000256" key="2">
    <source>
        <dbReference type="RuleBase" id="RU003452"/>
    </source>
</evidence>
<accession>A0A6A6AET6</accession>
<evidence type="ECO:0000256" key="1">
    <source>
        <dbReference type="ARBA" id="ARBA00006547"/>
    </source>
</evidence>
<dbReference type="SUPFAM" id="SSF54001">
    <property type="entry name" value="Cysteine proteinases"/>
    <property type="match status" value="1"/>
</dbReference>
<dbReference type="GO" id="GO:0016407">
    <property type="term" value="F:acetyltransferase activity"/>
    <property type="evidence" value="ECO:0007669"/>
    <property type="project" value="InterPro"/>
</dbReference>
<evidence type="ECO:0000313" key="3">
    <source>
        <dbReference type="EMBL" id="KAF2130409.1"/>
    </source>
</evidence>
<dbReference type="AlphaFoldDB" id="A0A6A6AET6"/>
<name>A0A6A6AET6_9PLEO</name>
<keyword evidence="2" id="KW-0012">Acyltransferase</keyword>
<dbReference type="OrthoDB" id="10260017at2759"/>
<evidence type="ECO:0000313" key="4">
    <source>
        <dbReference type="Proteomes" id="UP000799771"/>
    </source>
</evidence>